<dbReference type="KEGG" id="plw:D5F53_05875"/>
<dbReference type="Gene3D" id="3.40.190.10">
    <property type="entry name" value="Periplasmic binding protein-like II"/>
    <property type="match status" value="2"/>
</dbReference>
<evidence type="ECO:0000313" key="2">
    <source>
        <dbReference type="EMBL" id="AYB42837.1"/>
    </source>
</evidence>
<dbReference type="InterPro" id="IPR006059">
    <property type="entry name" value="SBP"/>
</dbReference>
<dbReference type="PROSITE" id="PS51257">
    <property type="entry name" value="PROKAR_LIPOPROTEIN"/>
    <property type="match status" value="1"/>
</dbReference>
<dbReference type="EMBL" id="CP032412">
    <property type="protein sequence ID" value="AYB42837.1"/>
    <property type="molecule type" value="Genomic_DNA"/>
</dbReference>
<dbReference type="Pfam" id="PF01547">
    <property type="entry name" value="SBP_bac_1"/>
    <property type="match status" value="1"/>
</dbReference>
<keyword evidence="1" id="KW-0732">Signal</keyword>
<dbReference type="PANTHER" id="PTHR43649">
    <property type="entry name" value="ARABINOSE-BINDING PROTEIN-RELATED"/>
    <property type="match status" value="1"/>
</dbReference>
<organism evidence="2 3">
    <name type="scientific">Paenibacillus lautus</name>
    <name type="common">Bacillus lautus</name>
    <dbReference type="NCBI Taxonomy" id="1401"/>
    <lineage>
        <taxon>Bacteria</taxon>
        <taxon>Bacillati</taxon>
        <taxon>Bacillota</taxon>
        <taxon>Bacilli</taxon>
        <taxon>Bacillales</taxon>
        <taxon>Paenibacillaceae</taxon>
        <taxon>Paenibacillus</taxon>
    </lineage>
</organism>
<dbReference type="CDD" id="cd13583">
    <property type="entry name" value="PBP2_AlgQ_like_4"/>
    <property type="match status" value="1"/>
</dbReference>
<accession>A0A385TK57</accession>
<evidence type="ECO:0000313" key="3">
    <source>
        <dbReference type="Proteomes" id="UP000266552"/>
    </source>
</evidence>
<dbReference type="Proteomes" id="UP000266552">
    <property type="component" value="Chromosome"/>
</dbReference>
<name>A0A385TK57_PAELA</name>
<reference evidence="2 3" key="1">
    <citation type="submission" date="2018-09" db="EMBL/GenBank/DDBJ databases">
        <title>Genome Sequence of Paenibacillus lautus Strain E7593-69, Azo Dye-Degrading Bacteria, Isolated from Commercial Tattoo Inks.</title>
        <authorList>
            <person name="Nho S.W."/>
            <person name="Kim S.-J."/>
            <person name="Kweon O."/>
            <person name="Cerniglia C.E."/>
        </authorList>
    </citation>
    <scope>NUCLEOTIDE SEQUENCE [LARGE SCALE GENOMIC DNA]</scope>
    <source>
        <strain evidence="2 3">E7593-69</strain>
    </source>
</reference>
<dbReference type="SUPFAM" id="SSF53850">
    <property type="entry name" value="Periplasmic binding protein-like II"/>
    <property type="match status" value="1"/>
</dbReference>
<keyword evidence="3" id="KW-1185">Reference proteome</keyword>
<sequence length="541" mass="61775">MNKLAKMLVLGLALLMVFSGCSNNSKKTDTHEEDQEVMRFSVTLPANGVDNPNSLVGKEWHKSMEAYMGKKVEIEYNYIPSSEYDEKVKLMIASDDLTDFFVTPLFYDTTEMAEQGQLLELGQYKDLMPNYMNYIGRVKNGMKRVTDADGNMFTFKETSTPRFPEDRGMLIQNTSAYRYDVFEANNIKIPETLDEFYGAAKKLKELYPDKYPVATKWNSLRSLFSANHIRDEIFWDGEKYVYGVLDEGYKDALQFANKLYAEKLLDPEYTIDTDDTLKRKALNGDNLMWLTQWFTTPAEYTRTADDGKIFAVSLYPDNPKYGKAWQEVVNGNTPDLGWGVYGVSSKVENPEELIKFIDYQYSDEMIQLITWGIEGTTYTIGEDGVPTFVDSLKTAKDPWLEGDKYGMRASRNHNPGLQMVSDARAFVDFAATDYTVFNGKYEEVPIEKAEFLTSLPMPENDYVPSWLSEPSIQLTGSESQRVSEIMNPIKTFVTEEQAKFVAGKNSFDNWQAFIDKVKKMGNIDEALKIYNDAAQRALGNE</sequence>
<feature type="signal peptide" evidence="1">
    <location>
        <begin position="1"/>
        <end position="22"/>
    </location>
</feature>
<proteinExistence type="predicted"/>
<dbReference type="PANTHER" id="PTHR43649:SF12">
    <property type="entry name" value="DIACETYLCHITOBIOSE BINDING PROTEIN DASA"/>
    <property type="match status" value="1"/>
</dbReference>
<feature type="chain" id="PRO_5039169738" evidence="1">
    <location>
        <begin position="23"/>
        <end position="541"/>
    </location>
</feature>
<gene>
    <name evidence="2" type="ORF">D5F53_05875</name>
</gene>
<dbReference type="RefSeq" id="WP_119846901.1">
    <property type="nucleotide sequence ID" value="NZ_CP032412.1"/>
</dbReference>
<evidence type="ECO:0000256" key="1">
    <source>
        <dbReference type="SAM" id="SignalP"/>
    </source>
</evidence>
<protein>
    <submittedName>
        <fullName evidence="2">Extracellular solute-binding protein</fullName>
    </submittedName>
</protein>
<dbReference type="InterPro" id="IPR050490">
    <property type="entry name" value="Bact_solute-bd_prot1"/>
</dbReference>
<dbReference type="AlphaFoldDB" id="A0A385TK57"/>